<proteinExistence type="predicted"/>
<accession>A0ABY8AK21</accession>
<reference evidence="1 2" key="1">
    <citation type="submission" date="2022-03" db="EMBL/GenBank/DDBJ databases">
        <title>Streptomyces yunnanensis P86,complete genome.</title>
        <authorList>
            <person name="Chen S."/>
            <person name="Zhang Q."/>
        </authorList>
    </citation>
    <scope>NUCLEOTIDE SEQUENCE [LARGE SCALE GENOMIC DNA]</scope>
    <source>
        <strain evidence="1 2">P86</strain>
    </source>
</reference>
<evidence type="ECO:0000313" key="1">
    <source>
        <dbReference type="EMBL" id="WEB45154.1"/>
    </source>
</evidence>
<dbReference type="RefSeq" id="WP_275311375.1">
    <property type="nucleotide sequence ID" value="NZ_CP095749.1"/>
</dbReference>
<dbReference type="EMBL" id="CP095749">
    <property type="protein sequence ID" value="WEB45154.1"/>
    <property type="molecule type" value="Genomic_DNA"/>
</dbReference>
<evidence type="ECO:0000313" key="2">
    <source>
        <dbReference type="Proteomes" id="UP001218629"/>
    </source>
</evidence>
<dbReference type="Proteomes" id="UP001218629">
    <property type="component" value="Chromosome"/>
</dbReference>
<protein>
    <submittedName>
        <fullName evidence="1">Uncharacterized protein</fullName>
    </submittedName>
</protein>
<gene>
    <name evidence="1" type="ORF">MOV08_41590</name>
</gene>
<keyword evidence="2" id="KW-1185">Reference proteome</keyword>
<name>A0ABY8AK21_9ACTN</name>
<sequence>MDTAFMGLTSLRSLTAAQTVPAGVGRPNPIKAKRLEPARLSSQLVQLVQLVKSMIRRGRSPSESFASSADPAG</sequence>
<organism evidence="1 2">
    <name type="scientific">Streptomyces yunnanensis</name>
    <dbReference type="NCBI Taxonomy" id="156453"/>
    <lineage>
        <taxon>Bacteria</taxon>
        <taxon>Bacillati</taxon>
        <taxon>Actinomycetota</taxon>
        <taxon>Actinomycetes</taxon>
        <taxon>Kitasatosporales</taxon>
        <taxon>Streptomycetaceae</taxon>
        <taxon>Streptomyces</taxon>
    </lineage>
</organism>